<evidence type="ECO:0000313" key="5">
    <source>
        <dbReference type="Proteomes" id="UP001321520"/>
    </source>
</evidence>
<proteinExistence type="inferred from homology"/>
<gene>
    <name evidence="4" type="ORF">M8T91_13915</name>
</gene>
<comment type="similarity">
    <text evidence="2">Belongs to the YejK family.</text>
</comment>
<comment type="subcellular location">
    <subcellularLocation>
        <location evidence="1">Cytoplasm</location>
        <location evidence="1">Nucleoid</location>
    </subcellularLocation>
</comment>
<dbReference type="PANTHER" id="PTHR38772">
    <property type="match status" value="1"/>
</dbReference>
<organism evidence="4 5">
    <name type="scientific">Microbulbifer spongiae</name>
    <dbReference type="NCBI Taxonomy" id="2944933"/>
    <lineage>
        <taxon>Bacteria</taxon>
        <taxon>Pseudomonadati</taxon>
        <taxon>Pseudomonadota</taxon>
        <taxon>Gammaproteobacteria</taxon>
        <taxon>Cellvibrionales</taxon>
        <taxon>Microbulbiferaceae</taxon>
        <taxon>Microbulbifer</taxon>
    </lineage>
</organism>
<accession>A0ABY9EE08</accession>
<dbReference type="Proteomes" id="UP001321520">
    <property type="component" value="Chromosome"/>
</dbReference>
<dbReference type="RefSeq" id="WP_301414767.1">
    <property type="nucleotide sequence ID" value="NZ_CP098023.1"/>
</dbReference>
<evidence type="ECO:0000313" key="4">
    <source>
        <dbReference type="EMBL" id="WKD48981.1"/>
    </source>
</evidence>
<evidence type="ECO:0000256" key="2">
    <source>
        <dbReference type="ARBA" id="ARBA00009035"/>
    </source>
</evidence>
<dbReference type="EMBL" id="CP098023">
    <property type="protein sequence ID" value="WKD48981.1"/>
    <property type="molecule type" value="Genomic_DNA"/>
</dbReference>
<protein>
    <submittedName>
        <fullName evidence="4">Nucleoid-associated protein</fullName>
    </submittedName>
</protein>
<evidence type="ECO:0000256" key="3">
    <source>
        <dbReference type="ARBA" id="ARBA00022490"/>
    </source>
</evidence>
<dbReference type="PANTHER" id="PTHR38772:SF1">
    <property type="entry name" value="NUCLEOID-ASSOCIATED PROTEIN YEJK"/>
    <property type="match status" value="1"/>
</dbReference>
<keyword evidence="3" id="KW-0963">Cytoplasm</keyword>
<evidence type="ECO:0000256" key="1">
    <source>
        <dbReference type="ARBA" id="ARBA00004453"/>
    </source>
</evidence>
<sequence length="338" mass="38548">MEIVNIIVHEVRKEATDELSVVNPRKKENPVNELTKELSSSLETLFNKTGLMNGGFEEVEEGAPMPRFVEALQANFQNGQFSNFIDFTRNSAYYLADELENAVGSKGGYLLFYHYRLAGKAYLSVIMLRKTAGITLDASLSLSQIERLDLDKLHMAAQINLTDWIDKKSEKYISFKKSGSAKDLTEYFTNFIGCAAYTHARKDTRALIQAIHEYCQEVNMSASEIEATKQRALNYCSRQLDEGKPLWIDQFSAYLDGENPQRFLAITKKEEYQLSNELNLDAPSLIRLRRVSIIGDGMRLTFDSELLHREKIQFDENEGSLLIRELSEAAKKEIKKNL</sequence>
<dbReference type="Pfam" id="PF04245">
    <property type="entry name" value="NA37"/>
    <property type="match status" value="1"/>
</dbReference>
<name>A0ABY9EE08_9GAMM</name>
<dbReference type="InterPro" id="IPR007358">
    <property type="entry name" value="Nucleoid_associated_NdpA"/>
</dbReference>
<keyword evidence="5" id="KW-1185">Reference proteome</keyword>
<reference evidence="4 5" key="1">
    <citation type="submission" date="2022-05" db="EMBL/GenBank/DDBJ databases">
        <title>Microbulbifer sp. nov., isolated from sponge.</title>
        <authorList>
            <person name="Gao L."/>
        </authorList>
    </citation>
    <scope>NUCLEOTIDE SEQUENCE [LARGE SCALE GENOMIC DNA]</scope>
    <source>
        <strain evidence="4 5">MI-G</strain>
    </source>
</reference>